<accession>A0A4C1TX01</accession>
<dbReference type="Proteomes" id="UP000299102">
    <property type="component" value="Unassembled WGS sequence"/>
</dbReference>
<feature type="transmembrane region" description="Helical" evidence="1">
    <location>
        <begin position="6"/>
        <end position="23"/>
    </location>
</feature>
<dbReference type="EMBL" id="BGZK01000097">
    <property type="protein sequence ID" value="GBP18458.1"/>
    <property type="molecule type" value="Genomic_DNA"/>
</dbReference>
<evidence type="ECO:0000313" key="2">
    <source>
        <dbReference type="EMBL" id="GBP18458.1"/>
    </source>
</evidence>
<keyword evidence="1" id="KW-0812">Transmembrane</keyword>
<comment type="caution">
    <text evidence="2">The sequence shown here is derived from an EMBL/GenBank/DDBJ whole genome shotgun (WGS) entry which is preliminary data.</text>
</comment>
<sequence length="85" mass="9830">MEKTMILLEVMLHFYLFIIMNEIGHKLKRRRLTAKYSAEGGSCARLVVPVRSRSECTIVRQCLRRLQRNTAAELPFGKIPAVKKL</sequence>
<reference evidence="2 3" key="1">
    <citation type="journal article" date="2019" name="Commun. Biol.">
        <title>The bagworm genome reveals a unique fibroin gene that provides high tensile strength.</title>
        <authorList>
            <person name="Kono N."/>
            <person name="Nakamura H."/>
            <person name="Ohtoshi R."/>
            <person name="Tomita M."/>
            <person name="Numata K."/>
            <person name="Arakawa K."/>
        </authorList>
    </citation>
    <scope>NUCLEOTIDE SEQUENCE [LARGE SCALE GENOMIC DNA]</scope>
</reference>
<evidence type="ECO:0000313" key="3">
    <source>
        <dbReference type="Proteomes" id="UP000299102"/>
    </source>
</evidence>
<organism evidence="2 3">
    <name type="scientific">Eumeta variegata</name>
    <name type="common">Bagworm moth</name>
    <name type="synonym">Eumeta japonica</name>
    <dbReference type="NCBI Taxonomy" id="151549"/>
    <lineage>
        <taxon>Eukaryota</taxon>
        <taxon>Metazoa</taxon>
        <taxon>Ecdysozoa</taxon>
        <taxon>Arthropoda</taxon>
        <taxon>Hexapoda</taxon>
        <taxon>Insecta</taxon>
        <taxon>Pterygota</taxon>
        <taxon>Neoptera</taxon>
        <taxon>Endopterygota</taxon>
        <taxon>Lepidoptera</taxon>
        <taxon>Glossata</taxon>
        <taxon>Ditrysia</taxon>
        <taxon>Tineoidea</taxon>
        <taxon>Psychidae</taxon>
        <taxon>Oiketicinae</taxon>
        <taxon>Eumeta</taxon>
    </lineage>
</organism>
<dbReference type="AlphaFoldDB" id="A0A4C1TX01"/>
<protein>
    <submittedName>
        <fullName evidence="2">Uncharacterized protein</fullName>
    </submittedName>
</protein>
<proteinExistence type="predicted"/>
<gene>
    <name evidence="2" type="ORF">EVAR_93863_1</name>
</gene>
<keyword evidence="3" id="KW-1185">Reference proteome</keyword>
<keyword evidence="1" id="KW-1133">Transmembrane helix</keyword>
<evidence type="ECO:0000256" key="1">
    <source>
        <dbReference type="SAM" id="Phobius"/>
    </source>
</evidence>
<name>A0A4C1TX01_EUMVA</name>
<keyword evidence="1" id="KW-0472">Membrane</keyword>